<proteinExistence type="predicted"/>
<dbReference type="EMBL" id="JAVRRJ010000027">
    <property type="protein sequence ID" value="KAK5080005.1"/>
    <property type="molecule type" value="Genomic_DNA"/>
</dbReference>
<comment type="caution">
    <text evidence="1">The sequence shown here is derived from an EMBL/GenBank/DDBJ whole genome shotgun (WGS) entry which is preliminary data.</text>
</comment>
<accession>A0AAN7PJD6</accession>
<reference evidence="1 2" key="1">
    <citation type="submission" date="2023-08" db="EMBL/GenBank/DDBJ databases">
        <title>Black Yeasts Isolated from many extreme environments.</title>
        <authorList>
            <person name="Coleine C."/>
            <person name="Stajich J.E."/>
            <person name="Selbmann L."/>
        </authorList>
    </citation>
    <scope>NUCLEOTIDE SEQUENCE [LARGE SCALE GENOMIC DNA]</scope>
    <source>
        <strain evidence="1 2">CCFEE 5910</strain>
    </source>
</reference>
<protein>
    <submittedName>
        <fullName evidence="1">Uncharacterized protein</fullName>
    </submittedName>
</protein>
<name>A0AAN7PJD6_9EURO</name>
<evidence type="ECO:0000313" key="1">
    <source>
        <dbReference type="EMBL" id="KAK5080005.1"/>
    </source>
</evidence>
<keyword evidence="2" id="KW-1185">Reference proteome</keyword>
<dbReference type="AlphaFoldDB" id="A0AAN7PJD6"/>
<sequence>MKCTVRSQESLFQRSCGYIQQAFGWDTVTYEGLRCDVLDLGNVAAVTAASRDLFKEEALNVRPQKQDNTRRQGTNFDSGLACVMTYDALNKFWDKKREKEAKERKKSGKGSEAAKEAQGWFYATIEDELDGGQLEIENWDLNAHCHILRF</sequence>
<gene>
    <name evidence="1" type="ORF">LTR05_008830</name>
</gene>
<organism evidence="1 2">
    <name type="scientific">Lithohypha guttulata</name>
    <dbReference type="NCBI Taxonomy" id="1690604"/>
    <lineage>
        <taxon>Eukaryota</taxon>
        <taxon>Fungi</taxon>
        <taxon>Dikarya</taxon>
        <taxon>Ascomycota</taxon>
        <taxon>Pezizomycotina</taxon>
        <taxon>Eurotiomycetes</taxon>
        <taxon>Chaetothyriomycetidae</taxon>
        <taxon>Chaetothyriales</taxon>
        <taxon>Trichomeriaceae</taxon>
        <taxon>Lithohypha</taxon>
    </lineage>
</organism>
<dbReference type="Proteomes" id="UP001309876">
    <property type="component" value="Unassembled WGS sequence"/>
</dbReference>
<evidence type="ECO:0000313" key="2">
    <source>
        <dbReference type="Proteomes" id="UP001309876"/>
    </source>
</evidence>